<sequence length="812" mass="90578">MLLSLYPQFSERLTHRSRKVLEQGCKYAESTTKQQLEIHHIIRAITQEDGCLGYKLLATVTVKLPPVKGQTTELSKKKITISEASQQALVKALHTAFKYKQKFIGTEHLLYGILTTTTPASISKKNREALIQDLEEMFQSNSALGTAKLVKIIEKTLQVVHSEHRTRKQYADKTSIRTVRTTKFPTLNRFCENITRLAETNSIDPLIGRNQELDRMVRILIRRTKNNPLLIGEPGVGKTTLVQGLALRIHEGLVPPPLLHKHIYALNLNNLVAGTTFRGEFEERMHELVKEASHNDVLLFIDEIHTLIGAGSAQGSLDAANILKPALVNGAFQCIGATTLEEFRHSIEKDGALERRFQKVVIHEEDSEKSIQTLGQLAPLYEKHHDVTINKDIIALCVELSQRYLPHRALPDKAIDILDEAASKANSVITNKEFIQSLNALERKLQGITTDKRIAVENERYTKAATLKKEEDTMRKKIKEMQDASKKQKNTVQKDDVYAVVAEIASVPLESIHSPSPETMITQLKKDIIGQDEAITSVVQALKRGYSGVRDVSRPVGSFLFCGESGVGKSHVAKKIASLHSNNKDALIQIDMSEFSESHTISRLIGAPAGYVGYEDAGFLTERIRKNPTAVVLFDEIEKAHPSVLNILLQILEEGALTDNKGKKSFFSNAIIVLTTNKGDINTTSSIGFTATQDTRGYLRSLLSHHIRPEILNRIDTVIPFNSLTTKNLQDIAERELALLNERLSISLSYTKPVATYIAKKAQKAEKGARGIRATIQEQIENEIADRIEKSKNIHALHVSTKRGELVFDTVA</sequence>
<dbReference type="SMART" id="SM00382">
    <property type="entry name" value="AAA"/>
    <property type="match status" value="2"/>
</dbReference>
<organism evidence="7 8">
    <name type="scientific">Candidatus Spechtbacteria bacterium SB0662_bin_43</name>
    <dbReference type="NCBI Taxonomy" id="2604897"/>
    <lineage>
        <taxon>Bacteria</taxon>
        <taxon>Candidatus Spechtiibacteriota</taxon>
    </lineage>
</organism>
<evidence type="ECO:0000313" key="7">
    <source>
        <dbReference type="EMBL" id="MYE38160.1"/>
    </source>
</evidence>
<reference evidence="7 8" key="1">
    <citation type="submission" date="2019-09" db="EMBL/GenBank/DDBJ databases">
        <title>Characterisation of the sponge microbiome using genome-centric metagenomics.</title>
        <authorList>
            <person name="Engelberts J.P."/>
            <person name="Robbins S.J."/>
            <person name="De Goeij J.M."/>
            <person name="Aranda M."/>
            <person name="Bell S.C."/>
            <person name="Webster N.S."/>
        </authorList>
    </citation>
    <scope>NUCLEOTIDE SEQUENCE [LARGE SCALE GENOMIC DNA]</scope>
    <source>
        <strain evidence="7">SB0662_bin_43</strain>
    </source>
</reference>
<keyword evidence="7" id="KW-0645">Protease</keyword>
<evidence type="ECO:0000256" key="2">
    <source>
        <dbReference type="ARBA" id="ARBA00022741"/>
    </source>
</evidence>
<dbReference type="InterPro" id="IPR018368">
    <property type="entry name" value="ClpA/B_CS1"/>
</dbReference>
<proteinExistence type="predicted"/>
<dbReference type="Pfam" id="PF02861">
    <property type="entry name" value="Clp_N"/>
    <property type="match status" value="1"/>
</dbReference>
<dbReference type="Gene3D" id="4.10.860.10">
    <property type="entry name" value="UVR domain"/>
    <property type="match status" value="1"/>
</dbReference>
<dbReference type="PROSITE" id="PS00675">
    <property type="entry name" value="SIGMA54_INTERACT_1"/>
    <property type="match status" value="1"/>
</dbReference>
<dbReference type="CDD" id="cd19499">
    <property type="entry name" value="RecA-like_ClpB_Hsp104-like"/>
    <property type="match status" value="1"/>
</dbReference>
<dbReference type="PROSITE" id="PS00870">
    <property type="entry name" value="CLPAB_1"/>
    <property type="match status" value="1"/>
</dbReference>
<dbReference type="Pfam" id="PF07724">
    <property type="entry name" value="AAA_2"/>
    <property type="match status" value="1"/>
</dbReference>
<dbReference type="InterPro" id="IPR001270">
    <property type="entry name" value="ClpA/B"/>
</dbReference>
<keyword evidence="7" id="KW-0378">Hydrolase</keyword>
<dbReference type="InterPro" id="IPR003593">
    <property type="entry name" value="AAA+_ATPase"/>
</dbReference>
<evidence type="ECO:0000256" key="1">
    <source>
        <dbReference type="ARBA" id="ARBA00022737"/>
    </source>
</evidence>
<dbReference type="AlphaFoldDB" id="A0A845D8V7"/>
<dbReference type="Gene3D" id="1.10.8.60">
    <property type="match status" value="2"/>
</dbReference>
<dbReference type="GO" id="GO:0005524">
    <property type="term" value="F:ATP binding"/>
    <property type="evidence" value="ECO:0007669"/>
    <property type="project" value="UniProtKB-KW"/>
</dbReference>
<dbReference type="GO" id="GO:0016887">
    <property type="term" value="F:ATP hydrolysis activity"/>
    <property type="evidence" value="ECO:0007669"/>
    <property type="project" value="InterPro"/>
</dbReference>
<dbReference type="GO" id="GO:0005737">
    <property type="term" value="C:cytoplasm"/>
    <property type="evidence" value="ECO:0007669"/>
    <property type="project" value="TreeGrafter"/>
</dbReference>
<accession>A0A845D8V7</accession>
<keyword evidence="1 5" id="KW-0677">Repeat</keyword>
<dbReference type="EMBL" id="VXOY01000011">
    <property type="protein sequence ID" value="MYE38160.1"/>
    <property type="molecule type" value="Genomic_DNA"/>
</dbReference>
<dbReference type="PROSITE" id="PS51903">
    <property type="entry name" value="CLP_R"/>
    <property type="match status" value="1"/>
</dbReference>
<dbReference type="SUPFAM" id="SSF52540">
    <property type="entry name" value="P-loop containing nucleoside triphosphate hydrolases"/>
    <property type="match status" value="2"/>
</dbReference>
<dbReference type="CDD" id="cd00009">
    <property type="entry name" value="AAA"/>
    <property type="match status" value="1"/>
</dbReference>
<evidence type="ECO:0000259" key="6">
    <source>
        <dbReference type="PROSITE" id="PS51903"/>
    </source>
</evidence>
<dbReference type="Pfam" id="PF10431">
    <property type="entry name" value="ClpB_D2-small"/>
    <property type="match status" value="1"/>
</dbReference>
<dbReference type="Pfam" id="PF17871">
    <property type="entry name" value="AAA_lid_9"/>
    <property type="match status" value="1"/>
</dbReference>
<keyword evidence="2" id="KW-0547">Nucleotide-binding</keyword>
<dbReference type="PANTHER" id="PTHR11638:SF18">
    <property type="entry name" value="HEAT SHOCK PROTEIN 104"/>
    <property type="match status" value="1"/>
</dbReference>
<evidence type="ECO:0000256" key="4">
    <source>
        <dbReference type="ARBA" id="ARBA00023186"/>
    </source>
</evidence>
<keyword evidence="4" id="KW-0143">Chaperone</keyword>
<protein>
    <submittedName>
        <fullName evidence="7">ATP-dependent Clp protease ATP-binding subunit</fullName>
    </submittedName>
</protein>
<evidence type="ECO:0000256" key="3">
    <source>
        <dbReference type="ARBA" id="ARBA00022840"/>
    </source>
</evidence>
<dbReference type="InterPro" id="IPR003959">
    <property type="entry name" value="ATPase_AAA_core"/>
</dbReference>
<dbReference type="GO" id="GO:0006508">
    <property type="term" value="P:proteolysis"/>
    <property type="evidence" value="ECO:0007669"/>
    <property type="project" value="UniProtKB-KW"/>
</dbReference>
<dbReference type="InterPro" id="IPR036628">
    <property type="entry name" value="Clp_N_dom_sf"/>
</dbReference>
<dbReference type="Proteomes" id="UP000449092">
    <property type="component" value="Unassembled WGS sequence"/>
</dbReference>
<name>A0A845D8V7_9BACT</name>
<keyword evidence="3 7" id="KW-0067">ATP-binding</keyword>
<feature type="domain" description="Clp R" evidence="6">
    <location>
        <begin position="10"/>
        <end position="146"/>
    </location>
</feature>
<dbReference type="GO" id="GO:0034605">
    <property type="term" value="P:cellular response to heat"/>
    <property type="evidence" value="ECO:0007669"/>
    <property type="project" value="TreeGrafter"/>
</dbReference>
<comment type="caution">
    <text evidence="7">The sequence shown here is derived from an EMBL/GenBank/DDBJ whole genome shotgun (WGS) entry which is preliminary data.</text>
</comment>
<evidence type="ECO:0000313" key="8">
    <source>
        <dbReference type="Proteomes" id="UP000449092"/>
    </source>
</evidence>
<dbReference type="InterPro" id="IPR025662">
    <property type="entry name" value="Sigma_54_int_dom_ATP-bd_1"/>
</dbReference>
<evidence type="ECO:0000256" key="5">
    <source>
        <dbReference type="PROSITE-ProRule" id="PRU01251"/>
    </source>
</evidence>
<dbReference type="InterPro" id="IPR041546">
    <property type="entry name" value="ClpA/ClpB_AAA_lid"/>
</dbReference>
<gene>
    <name evidence="7" type="ORF">F4X82_01395</name>
</gene>
<dbReference type="InterPro" id="IPR004176">
    <property type="entry name" value="Clp_R_N"/>
</dbReference>
<dbReference type="InterPro" id="IPR019489">
    <property type="entry name" value="Clp_ATPase_C"/>
</dbReference>
<dbReference type="InterPro" id="IPR050130">
    <property type="entry name" value="ClpA_ClpB"/>
</dbReference>
<dbReference type="PANTHER" id="PTHR11638">
    <property type="entry name" value="ATP-DEPENDENT CLP PROTEASE"/>
    <property type="match status" value="1"/>
</dbReference>
<dbReference type="Gene3D" id="1.10.1780.10">
    <property type="entry name" value="Clp, N-terminal domain"/>
    <property type="match status" value="1"/>
</dbReference>
<dbReference type="Gene3D" id="3.40.50.300">
    <property type="entry name" value="P-loop containing nucleotide triphosphate hydrolases"/>
    <property type="match status" value="2"/>
</dbReference>
<dbReference type="GO" id="GO:0008233">
    <property type="term" value="F:peptidase activity"/>
    <property type="evidence" value="ECO:0007669"/>
    <property type="project" value="UniProtKB-KW"/>
</dbReference>
<dbReference type="Pfam" id="PF00004">
    <property type="entry name" value="AAA"/>
    <property type="match status" value="1"/>
</dbReference>
<dbReference type="SMART" id="SM01086">
    <property type="entry name" value="ClpB_D2-small"/>
    <property type="match status" value="1"/>
</dbReference>
<dbReference type="PRINTS" id="PR00300">
    <property type="entry name" value="CLPPROTEASEA"/>
</dbReference>
<dbReference type="InterPro" id="IPR027417">
    <property type="entry name" value="P-loop_NTPase"/>
</dbReference>
<dbReference type="SUPFAM" id="SSF81923">
    <property type="entry name" value="Double Clp-N motif"/>
    <property type="match status" value="1"/>
</dbReference>